<keyword evidence="1" id="KW-0677">Repeat</keyword>
<name>A0AAN8WAL5_HALRR</name>
<evidence type="ECO:0000313" key="2">
    <source>
        <dbReference type="EMBL" id="KAK7022709.1"/>
    </source>
</evidence>
<evidence type="ECO:0000256" key="1">
    <source>
        <dbReference type="ARBA" id="ARBA00022737"/>
    </source>
</evidence>
<dbReference type="SUPFAM" id="SSF52047">
    <property type="entry name" value="RNI-like"/>
    <property type="match status" value="1"/>
</dbReference>
<dbReference type="PANTHER" id="PTHR14224:SF37">
    <property type="entry name" value="LEUCINE-RICH REPEAT-CONTAINING PROTEIN 14"/>
    <property type="match status" value="1"/>
</dbReference>
<keyword evidence="3" id="KW-1185">Reference proteome</keyword>
<dbReference type="Proteomes" id="UP001381693">
    <property type="component" value="Unassembled WGS sequence"/>
</dbReference>
<evidence type="ECO:0000313" key="3">
    <source>
        <dbReference type="Proteomes" id="UP001381693"/>
    </source>
</evidence>
<comment type="caution">
    <text evidence="2">The sequence shown here is derived from an EMBL/GenBank/DDBJ whole genome shotgun (WGS) entry which is preliminary data.</text>
</comment>
<reference evidence="2 3" key="1">
    <citation type="submission" date="2023-11" db="EMBL/GenBank/DDBJ databases">
        <title>Halocaridina rubra genome assembly.</title>
        <authorList>
            <person name="Smith C."/>
        </authorList>
    </citation>
    <scope>NUCLEOTIDE SEQUENCE [LARGE SCALE GENOMIC DNA]</scope>
    <source>
        <strain evidence="2">EP-1</strain>
        <tissue evidence="2">Whole</tissue>
    </source>
</reference>
<sequence>MQDQYFRRSQVSKRSSNFTSIMLENCLYHFLDQFVPIHDSHKDDFLRLEYLSACKIMEDGTASERMLPHVPAPLFPALFQAIAQKQFISWKTFDTSCQPRSASTMSLVSLLKYWPEKTMVMRNLMKSIKFYTDGHQRQRTLSYIIDDYSKFCSSFLGVIPFNFLKSHCEDLSLVECKLKKLDISGTSVHQLPFLCGNDLEMKVKKAYQPNSPPNYNVGELVMDVHVSFENKLDPHLGLTTLDSFGVICTLSRHYGAGLVVNFRRICISVAFPKDIIPCIKLISENNSSTKYLRLEHCFLSDEVMHKLQVMSSGLRGLDLESPRGSFSLQPLTFMSYLKQLKVSGMGLRGKIEILNNLPKDLELLKLVGCQLCEADLDALAASHHTTSLHQLDLSENSFSQDSRLLSLCRLCQRLHKVTVMELERCSLEKSNSNHFKNFIDVLVNLPKLRLLNLSVNDFQTRVVKTHLHCLASNASLQYLYLTVPSDTYISDEYSIVELHMKKLKTDFTKHIESVPTSNLCIEWKEEMKFSHWYYSV</sequence>
<dbReference type="EMBL" id="JAXCGZ010022849">
    <property type="protein sequence ID" value="KAK7022709.1"/>
    <property type="molecule type" value="Genomic_DNA"/>
</dbReference>
<dbReference type="GO" id="GO:0005737">
    <property type="term" value="C:cytoplasm"/>
    <property type="evidence" value="ECO:0007669"/>
    <property type="project" value="TreeGrafter"/>
</dbReference>
<gene>
    <name evidence="2" type="ORF">SK128_020721</name>
</gene>
<dbReference type="AlphaFoldDB" id="A0AAN8WAL5"/>
<organism evidence="2 3">
    <name type="scientific">Halocaridina rubra</name>
    <name type="common">Hawaiian red shrimp</name>
    <dbReference type="NCBI Taxonomy" id="373956"/>
    <lineage>
        <taxon>Eukaryota</taxon>
        <taxon>Metazoa</taxon>
        <taxon>Ecdysozoa</taxon>
        <taxon>Arthropoda</taxon>
        <taxon>Crustacea</taxon>
        <taxon>Multicrustacea</taxon>
        <taxon>Malacostraca</taxon>
        <taxon>Eumalacostraca</taxon>
        <taxon>Eucarida</taxon>
        <taxon>Decapoda</taxon>
        <taxon>Pleocyemata</taxon>
        <taxon>Caridea</taxon>
        <taxon>Atyoidea</taxon>
        <taxon>Atyidae</taxon>
        <taxon>Halocaridina</taxon>
    </lineage>
</organism>
<accession>A0AAN8WAL5</accession>
<protein>
    <submittedName>
        <fullName evidence="2">Uncharacterized protein</fullName>
    </submittedName>
</protein>
<proteinExistence type="predicted"/>
<dbReference type="InterPro" id="IPR032675">
    <property type="entry name" value="LRR_dom_sf"/>
</dbReference>
<dbReference type="InterPro" id="IPR050694">
    <property type="entry name" value="LRRC14/PRAME"/>
</dbReference>
<dbReference type="Gene3D" id="3.80.10.10">
    <property type="entry name" value="Ribonuclease Inhibitor"/>
    <property type="match status" value="1"/>
</dbReference>
<dbReference type="PANTHER" id="PTHR14224">
    <property type="entry name" value="SIMILAR TO PREFERENTIALLY EXPRESSED ANTIGEN IN MELANOMA-LIKE 3"/>
    <property type="match status" value="1"/>
</dbReference>